<gene>
    <name evidence="3" type="ORF">SAMN05443144_106106</name>
</gene>
<evidence type="ECO:0000313" key="3">
    <source>
        <dbReference type="EMBL" id="SHF20383.1"/>
    </source>
</evidence>
<keyword evidence="1" id="KW-0472">Membrane</keyword>
<keyword evidence="1" id="KW-0812">Transmembrane</keyword>
<evidence type="ECO:0000256" key="1">
    <source>
        <dbReference type="SAM" id="Phobius"/>
    </source>
</evidence>
<proteinExistence type="predicted"/>
<dbReference type="InterPro" id="IPR025738">
    <property type="entry name" value="BatD"/>
</dbReference>
<dbReference type="RefSeq" id="WP_073061530.1">
    <property type="nucleotide sequence ID" value="NZ_FQUS01000006.1"/>
</dbReference>
<feature type="signal peptide" evidence="2">
    <location>
        <begin position="1"/>
        <end position="27"/>
    </location>
</feature>
<name>A0A1M4ZQP1_9BACT</name>
<evidence type="ECO:0000256" key="2">
    <source>
        <dbReference type="SAM" id="SignalP"/>
    </source>
</evidence>
<evidence type="ECO:0000313" key="4">
    <source>
        <dbReference type="Proteomes" id="UP000184041"/>
    </source>
</evidence>
<keyword evidence="1" id="KW-1133">Transmembrane helix</keyword>
<accession>A0A1M4ZQP1</accession>
<feature type="transmembrane region" description="Helical" evidence="1">
    <location>
        <begin position="448"/>
        <end position="467"/>
    </location>
</feature>
<keyword evidence="2" id="KW-0732">Signal</keyword>
<dbReference type="PANTHER" id="PTHR40940:SF2">
    <property type="entry name" value="BATD"/>
    <property type="match status" value="1"/>
</dbReference>
<dbReference type="AlphaFoldDB" id="A0A1M4ZQP1"/>
<feature type="chain" id="PRO_5012318906" evidence="2">
    <location>
        <begin position="28"/>
        <end position="594"/>
    </location>
</feature>
<protein>
    <submittedName>
        <fullName evidence="3">Oxygen tolerance</fullName>
    </submittedName>
</protein>
<dbReference type="EMBL" id="FQUS01000006">
    <property type="protein sequence ID" value="SHF20383.1"/>
    <property type="molecule type" value="Genomic_DNA"/>
</dbReference>
<organism evidence="3 4">
    <name type="scientific">Fodinibius roseus</name>
    <dbReference type="NCBI Taxonomy" id="1194090"/>
    <lineage>
        <taxon>Bacteria</taxon>
        <taxon>Pseudomonadati</taxon>
        <taxon>Balneolota</taxon>
        <taxon>Balneolia</taxon>
        <taxon>Balneolales</taxon>
        <taxon>Balneolaceae</taxon>
        <taxon>Fodinibius</taxon>
    </lineage>
</organism>
<dbReference type="PANTHER" id="PTHR40940">
    <property type="entry name" value="PROTEIN BATD-RELATED"/>
    <property type="match status" value="1"/>
</dbReference>
<dbReference type="OrthoDB" id="2079210at2"/>
<keyword evidence="4" id="KW-1185">Reference proteome</keyword>
<reference evidence="3 4" key="1">
    <citation type="submission" date="2016-11" db="EMBL/GenBank/DDBJ databases">
        <authorList>
            <person name="Jaros S."/>
            <person name="Januszkiewicz K."/>
            <person name="Wedrychowicz H."/>
        </authorList>
    </citation>
    <scope>NUCLEOTIDE SEQUENCE [LARGE SCALE GENOMIC DNA]</scope>
    <source>
        <strain evidence="3 4">DSM 21986</strain>
    </source>
</reference>
<dbReference type="Proteomes" id="UP000184041">
    <property type="component" value="Unassembled WGS sequence"/>
</dbReference>
<sequence>MKKIGSFFCAICSAVALIGLFPPHALAQPEVSVEATVSETTIYTGERIQLSIRISGDFNNVSRPSLPNFQDGFRLLSNTPSTSRSYRYVNGQSSTSYTYSYQLIAQREGDHRIPPISVTIDGEEFTTDPIEVSIINRNESAKSQDEQQPDMFVQLEVSDNQPVTGQQIISDVVLYFQDGLEVNSYQPVPGWKAEGFWKEELNNRERPQANTTIINGVRYRKARLLQFALFPTKSGTLKVSPYKIIVSVRSTSRSRDDPFSSFFGGMGRNQQQIELESDPVTLDVQSLPSPEDDTYFGAVGSYNISREISTNKATEGESIEITTRVSGTGNIPLISKPEYELPEGLEVYEPQEASELNRGNRRISGTKTFTDVVIARSAGEYTVPEKEVAYFDPERDAYITQTLPALHFTVRPNPENIVQQDPRGSLPVSPVTGLASWTTLEEAPLVSYWWFWAGLFVPLCLLAIAYWQKSYFDRMTNDRAFARSQKASGTAADRLNQAVDLSEQGHIKQAYNMLQKAITGFIGDRLNLPEAGLSNEDYLQALKQNDIDAELVKNIRMLLDKCASISYAPEATHEYLKSHVGLAQSTLEKLKKVL</sequence>
<dbReference type="Pfam" id="PF13584">
    <property type="entry name" value="BatD"/>
    <property type="match status" value="2"/>
</dbReference>
<dbReference type="STRING" id="1194090.SAMN05443144_106106"/>